<keyword evidence="2 5" id="KW-0812">Transmembrane</keyword>
<accession>A0A1F6FNM8</accession>
<evidence type="ECO:0000313" key="7">
    <source>
        <dbReference type="EMBL" id="OGG87456.1"/>
    </source>
</evidence>
<feature type="transmembrane region" description="Helical" evidence="5">
    <location>
        <begin position="76"/>
        <end position="94"/>
    </location>
</feature>
<feature type="transmembrane region" description="Helical" evidence="5">
    <location>
        <begin position="174"/>
        <end position="201"/>
    </location>
</feature>
<dbReference type="PANTHER" id="PTHR37422:SF13">
    <property type="entry name" value="LIPOPOLYSACCHARIDE BIOSYNTHESIS PROTEIN PA4999-RELATED"/>
    <property type="match status" value="1"/>
</dbReference>
<feature type="transmembrane region" description="Helical" evidence="5">
    <location>
        <begin position="53"/>
        <end position="70"/>
    </location>
</feature>
<name>A0A1F6FNM8_9BACT</name>
<proteinExistence type="predicted"/>
<dbReference type="EMBL" id="MFMW01000013">
    <property type="protein sequence ID" value="OGG87456.1"/>
    <property type="molecule type" value="Genomic_DNA"/>
</dbReference>
<evidence type="ECO:0000256" key="4">
    <source>
        <dbReference type="ARBA" id="ARBA00023136"/>
    </source>
</evidence>
<evidence type="ECO:0000256" key="5">
    <source>
        <dbReference type="SAM" id="Phobius"/>
    </source>
</evidence>
<dbReference type="PANTHER" id="PTHR37422">
    <property type="entry name" value="TEICHURONIC ACID BIOSYNTHESIS PROTEIN TUAE"/>
    <property type="match status" value="1"/>
</dbReference>
<organism evidence="7 8">
    <name type="scientific">Candidatus Kuenenbacteria bacterium RIFCSPHIGHO2_02_FULL_39_13</name>
    <dbReference type="NCBI Taxonomy" id="1798561"/>
    <lineage>
        <taxon>Bacteria</taxon>
        <taxon>Candidatus Kueneniibacteriota</taxon>
    </lineage>
</organism>
<feature type="transmembrane region" description="Helical" evidence="5">
    <location>
        <begin position="222"/>
        <end position="244"/>
    </location>
</feature>
<evidence type="ECO:0000259" key="6">
    <source>
        <dbReference type="Pfam" id="PF04932"/>
    </source>
</evidence>
<evidence type="ECO:0000256" key="1">
    <source>
        <dbReference type="ARBA" id="ARBA00004141"/>
    </source>
</evidence>
<comment type="caution">
    <text evidence="7">The sequence shown here is derived from an EMBL/GenBank/DDBJ whole genome shotgun (WGS) entry which is preliminary data.</text>
</comment>
<feature type="transmembrane region" description="Helical" evidence="5">
    <location>
        <begin position="115"/>
        <end position="134"/>
    </location>
</feature>
<gene>
    <name evidence="7" type="ORF">A3B87_02100</name>
</gene>
<dbReference type="STRING" id="1798561.A3B87_02100"/>
<sequence>MPRNYFRTTLIFLIFSELLSIFAWLLPEFNLAVFLFILAITLILSLKKLEYGILIAWSELIIGSYGYLFSLEYGSTLISVRLGIFMVVMFAWLCHIVKNGGLKSYWLELKTFKFFKYYVALAIILVWGFVWGIVRANDFGNVFLDFNNWLFFLYLLPLITVSKKEIFWPNLKQVALAALTWLIIKTILLLYIFSHQFIWALPEVYQWIRDIRIGEITMMGNNFYRIFLQSQIFALLAFFILLPLNKNKSLIILSLTTVIISFSRSFWLGLTVGFCIYGLYLLLYQRKQILKQISKIVVIAVLSLAIIFVIIILPPKISGDSLGSLISKRATEIEAAGSSRINMLKPLAESIIKHPVIGSGFGATVTYKSVDQRLLATTAGASGEYTTYAFEWAYLDLLLKIGLVGVFVYLLLIFKILQILWQNILNKNDYPPTGDPPSPVRKIPNRKLGDELRIIPLRGIPLHQSGKFQTENWGTDYGLRLGIFLALISLLAVNIFTPYLNHPLGIGFILISSIYAQSFNRHRHL</sequence>
<keyword evidence="4 5" id="KW-0472">Membrane</keyword>
<reference evidence="7 8" key="1">
    <citation type="journal article" date="2016" name="Nat. Commun.">
        <title>Thousands of microbial genomes shed light on interconnected biogeochemical processes in an aquifer system.</title>
        <authorList>
            <person name="Anantharaman K."/>
            <person name="Brown C.T."/>
            <person name="Hug L.A."/>
            <person name="Sharon I."/>
            <person name="Castelle C.J."/>
            <person name="Probst A.J."/>
            <person name="Thomas B.C."/>
            <person name="Singh A."/>
            <person name="Wilkins M.J."/>
            <person name="Karaoz U."/>
            <person name="Brodie E.L."/>
            <person name="Williams K.H."/>
            <person name="Hubbard S.S."/>
            <person name="Banfield J.F."/>
        </authorList>
    </citation>
    <scope>NUCLEOTIDE SEQUENCE [LARGE SCALE GENOMIC DNA]</scope>
</reference>
<evidence type="ECO:0000256" key="3">
    <source>
        <dbReference type="ARBA" id="ARBA00022989"/>
    </source>
</evidence>
<dbReference type="Pfam" id="PF04932">
    <property type="entry name" value="Wzy_C"/>
    <property type="match status" value="1"/>
</dbReference>
<keyword evidence="3 5" id="KW-1133">Transmembrane helix</keyword>
<evidence type="ECO:0000313" key="8">
    <source>
        <dbReference type="Proteomes" id="UP000179136"/>
    </source>
</evidence>
<feature type="transmembrane region" description="Helical" evidence="5">
    <location>
        <begin position="29"/>
        <end position="46"/>
    </location>
</feature>
<feature type="transmembrane region" description="Helical" evidence="5">
    <location>
        <begin position="296"/>
        <end position="314"/>
    </location>
</feature>
<protein>
    <recommendedName>
        <fullName evidence="6">O-antigen ligase-related domain-containing protein</fullName>
    </recommendedName>
</protein>
<dbReference type="InterPro" id="IPR007016">
    <property type="entry name" value="O-antigen_ligase-rel_domated"/>
</dbReference>
<feature type="domain" description="O-antigen ligase-related" evidence="6">
    <location>
        <begin position="251"/>
        <end position="410"/>
    </location>
</feature>
<dbReference type="InterPro" id="IPR051533">
    <property type="entry name" value="WaaL-like"/>
</dbReference>
<feature type="transmembrane region" description="Helical" evidence="5">
    <location>
        <begin position="477"/>
        <end position="496"/>
    </location>
</feature>
<dbReference type="AlphaFoldDB" id="A0A1F6FNM8"/>
<evidence type="ECO:0000256" key="2">
    <source>
        <dbReference type="ARBA" id="ARBA00022692"/>
    </source>
</evidence>
<feature type="transmembrane region" description="Helical" evidence="5">
    <location>
        <begin position="264"/>
        <end position="284"/>
    </location>
</feature>
<feature type="transmembrane region" description="Helical" evidence="5">
    <location>
        <begin position="397"/>
        <end position="417"/>
    </location>
</feature>
<comment type="subcellular location">
    <subcellularLocation>
        <location evidence="1">Membrane</location>
        <topology evidence="1">Multi-pass membrane protein</topology>
    </subcellularLocation>
</comment>
<dbReference type="GO" id="GO:0016020">
    <property type="term" value="C:membrane"/>
    <property type="evidence" value="ECO:0007669"/>
    <property type="project" value="UniProtKB-SubCell"/>
</dbReference>
<dbReference type="Proteomes" id="UP000179136">
    <property type="component" value="Unassembled WGS sequence"/>
</dbReference>